<dbReference type="GO" id="GO:0008270">
    <property type="term" value="F:zinc ion binding"/>
    <property type="evidence" value="ECO:0007669"/>
    <property type="project" value="UniProtKB-KW"/>
</dbReference>
<evidence type="ECO:0000313" key="11">
    <source>
        <dbReference type="EMBL" id="PSR71312.1"/>
    </source>
</evidence>
<dbReference type="PANTHER" id="PTHR11685">
    <property type="entry name" value="RBR FAMILY RING FINGER AND IBR DOMAIN-CONTAINING"/>
    <property type="match status" value="1"/>
</dbReference>
<comment type="catalytic activity">
    <reaction evidence="1">
        <text>[E2 ubiquitin-conjugating enzyme]-S-ubiquitinyl-L-cysteine + [acceptor protein]-L-lysine = [E2 ubiquitin-conjugating enzyme]-L-cysteine + [acceptor protein]-N(6)-ubiquitinyl-L-lysine.</text>
        <dbReference type="EC" id="2.3.2.31"/>
    </reaction>
</comment>
<dbReference type="InterPro" id="IPR044066">
    <property type="entry name" value="TRIAD_supradom"/>
</dbReference>
<dbReference type="InterPro" id="IPR031127">
    <property type="entry name" value="E3_UB_ligase_RBR"/>
</dbReference>
<evidence type="ECO:0000256" key="5">
    <source>
        <dbReference type="ARBA" id="ARBA00022737"/>
    </source>
</evidence>
<dbReference type="CDD" id="cd20335">
    <property type="entry name" value="BRcat_RBR"/>
    <property type="match status" value="1"/>
</dbReference>
<dbReference type="GO" id="GO:0061630">
    <property type="term" value="F:ubiquitin protein ligase activity"/>
    <property type="evidence" value="ECO:0007669"/>
    <property type="project" value="UniProtKB-EC"/>
</dbReference>
<dbReference type="Proteomes" id="UP000186601">
    <property type="component" value="Unassembled WGS sequence"/>
</dbReference>
<feature type="domain" description="RING-type" evidence="10">
    <location>
        <begin position="177"/>
        <end position="366"/>
    </location>
</feature>
<feature type="compositionally biased region" description="Low complexity" evidence="9">
    <location>
        <begin position="128"/>
        <end position="149"/>
    </location>
</feature>
<proteinExistence type="predicted"/>
<evidence type="ECO:0000256" key="8">
    <source>
        <dbReference type="ARBA" id="ARBA00022833"/>
    </source>
</evidence>
<gene>
    <name evidence="11" type="ORF">PHLCEN_2v12826</name>
</gene>
<dbReference type="SMART" id="SM00647">
    <property type="entry name" value="IBR"/>
    <property type="match status" value="1"/>
</dbReference>
<keyword evidence="4" id="KW-0479">Metal-binding</keyword>
<keyword evidence="12" id="KW-1185">Reference proteome</keyword>
<keyword evidence="7" id="KW-0833">Ubl conjugation pathway</keyword>
<evidence type="ECO:0000256" key="9">
    <source>
        <dbReference type="SAM" id="MobiDB-lite"/>
    </source>
</evidence>
<dbReference type="EC" id="2.3.2.31" evidence="2"/>
<dbReference type="SUPFAM" id="SSF57850">
    <property type="entry name" value="RING/U-box"/>
    <property type="match status" value="3"/>
</dbReference>
<feature type="region of interest" description="Disordered" evidence="9">
    <location>
        <begin position="119"/>
        <end position="178"/>
    </location>
</feature>
<evidence type="ECO:0000259" key="10">
    <source>
        <dbReference type="PROSITE" id="PS51873"/>
    </source>
</evidence>
<dbReference type="AlphaFoldDB" id="A0A2R6NH48"/>
<comment type="caution">
    <text evidence="11">The sequence shown here is derived from an EMBL/GenBank/DDBJ whole genome shotgun (WGS) entry which is preliminary data.</text>
</comment>
<evidence type="ECO:0000313" key="12">
    <source>
        <dbReference type="Proteomes" id="UP000186601"/>
    </source>
</evidence>
<evidence type="ECO:0000256" key="2">
    <source>
        <dbReference type="ARBA" id="ARBA00012251"/>
    </source>
</evidence>
<accession>A0A2R6NH48</accession>
<evidence type="ECO:0000256" key="7">
    <source>
        <dbReference type="ARBA" id="ARBA00022786"/>
    </source>
</evidence>
<reference evidence="11 12" key="1">
    <citation type="submission" date="2018-02" db="EMBL/GenBank/DDBJ databases">
        <title>Genome sequence of the basidiomycete white-rot fungus Phlebia centrifuga.</title>
        <authorList>
            <person name="Granchi Z."/>
            <person name="Peng M."/>
            <person name="de Vries R.P."/>
            <person name="Hilden K."/>
            <person name="Makela M.R."/>
            <person name="Grigoriev I."/>
            <person name="Riley R."/>
        </authorList>
    </citation>
    <scope>NUCLEOTIDE SEQUENCE [LARGE SCALE GENOMIC DNA]</scope>
    <source>
        <strain evidence="11 12">FBCC195</strain>
    </source>
</reference>
<organism evidence="11 12">
    <name type="scientific">Hermanssonia centrifuga</name>
    <dbReference type="NCBI Taxonomy" id="98765"/>
    <lineage>
        <taxon>Eukaryota</taxon>
        <taxon>Fungi</taxon>
        <taxon>Dikarya</taxon>
        <taxon>Basidiomycota</taxon>
        <taxon>Agaricomycotina</taxon>
        <taxon>Agaricomycetes</taxon>
        <taxon>Polyporales</taxon>
        <taxon>Meruliaceae</taxon>
        <taxon>Hermanssonia</taxon>
    </lineage>
</organism>
<feature type="compositionally biased region" description="Acidic residues" evidence="9">
    <location>
        <begin position="151"/>
        <end position="161"/>
    </location>
</feature>
<name>A0A2R6NH48_9APHY</name>
<dbReference type="Pfam" id="PF01485">
    <property type="entry name" value="IBR"/>
    <property type="match status" value="1"/>
</dbReference>
<dbReference type="EMBL" id="MLYV02001289">
    <property type="protein sequence ID" value="PSR71312.1"/>
    <property type="molecule type" value="Genomic_DNA"/>
</dbReference>
<dbReference type="InterPro" id="IPR002867">
    <property type="entry name" value="IBR_dom"/>
</dbReference>
<keyword evidence="5" id="KW-0677">Repeat</keyword>
<dbReference type="CDD" id="cd22584">
    <property type="entry name" value="Rcat_RBR_unk"/>
    <property type="match status" value="1"/>
</dbReference>
<dbReference type="GO" id="GO:0016567">
    <property type="term" value="P:protein ubiquitination"/>
    <property type="evidence" value="ECO:0007669"/>
    <property type="project" value="InterPro"/>
</dbReference>
<protein>
    <recommendedName>
        <fullName evidence="2">RBR-type E3 ubiquitin transferase</fullName>
        <ecNumber evidence="2">2.3.2.31</ecNumber>
    </recommendedName>
</protein>
<evidence type="ECO:0000256" key="3">
    <source>
        <dbReference type="ARBA" id="ARBA00022679"/>
    </source>
</evidence>
<keyword evidence="6" id="KW-0863">Zinc-finger</keyword>
<keyword evidence="3" id="KW-0808">Transferase</keyword>
<evidence type="ECO:0000256" key="4">
    <source>
        <dbReference type="ARBA" id="ARBA00022723"/>
    </source>
</evidence>
<sequence length="372" mass="41208">MVLAPPADGFSDVISYISQLALDDIESLQERSRNKGRDEEIMTDEELAMMIFAEEAEGLLNIRREHISERSNKPRSMLQELLEMEEAARYDHQVALAISEDRPIPPRPPRIATLTDTFQESDYESDSDSSSLVGSSSQKASSSGSRAGSILDDDSDEDEDDFFRYPASSKAPEAEPTHANCTVCGDDLAGMSVEAPCGHFFDISCLETMFRKATIDESLYPPKCCMVSIPVASVRPLLDSKVMSAFEKKSIEFDTPSRVYCFKSRCSAFLGATTEEPSELTCSDCSEKTCGSCKAEAHPGVHCSDTEDLNSLANDLQTKQGWQRCHSCHHMVEKSEGCYHITCICKAQFCYLCAAPWKECGCPQFEVPPELR</sequence>
<evidence type="ECO:0000256" key="6">
    <source>
        <dbReference type="ARBA" id="ARBA00022771"/>
    </source>
</evidence>
<dbReference type="PROSITE" id="PS51873">
    <property type="entry name" value="TRIAD"/>
    <property type="match status" value="1"/>
</dbReference>
<keyword evidence="8" id="KW-0862">Zinc</keyword>
<dbReference type="OrthoDB" id="9977870at2759"/>
<evidence type="ECO:0000256" key="1">
    <source>
        <dbReference type="ARBA" id="ARBA00001798"/>
    </source>
</evidence>
<dbReference type="STRING" id="98765.A0A2R6NH48"/>
<dbReference type="Gene3D" id="1.20.120.1750">
    <property type="match status" value="1"/>
</dbReference>